<feature type="compositionally biased region" description="Basic and acidic residues" evidence="1">
    <location>
        <begin position="1793"/>
        <end position="1806"/>
    </location>
</feature>
<feature type="region of interest" description="Disordered" evidence="1">
    <location>
        <begin position="2048"/>
        <end position="2081"/>
    </location>
</feature>
<feature type="region of interest" description="Disordered" evidence="1">
    <location>
        <begin position="2468"/>
        <end position="2644"/>
    </location>
</feature>
<feature type="region of interest" description="Disordered" evidence="1">
    <location>
        <begin position="595"/>
        <end position="679"/>
    </location>
</feature>
<dbReference type="KEGG" id="bbes:BESB_054820"/>
<feature type="compositionally biased region" description="Basic and acidic residues" evidence="1">
    <location>
        <begin position="2497"/>
        <end position="2513"/>
    </location>
</feature>
<feature type="compositionally biased region" description="Basic and acidic residues" evidence="1">
    <location>
        <begin position="103"/>
        <end position="121"/>
    </location>
</feature>
<feature type="region of interest" description="Disordered" evidence="1">
    <location>
        <begin position="2149"/>
        <end position="2224"/>
    </location>
</feature>
<accession>A0A2A9MHU5</accession>
<feature type="region of interest" description="Disordered" evidence="1">
    <location>
        <begin position="843"/>
        <end position="926"/>
    </location>
</feature>
<dbReference type="RefSeq" id="XP_029219840.1">
    <property type="nucleotide sequence ID" value="XM_029363917.1"/>
</dbReference>
<proteinExistence type="predicted"/>
<feature type="region of interest" description="Disordered" evidence="1">
    <location>
        <begin position="293"/>
        <end position="324"/>
    </location>
</feature>
<feature type="compositionally biased region" description="Low complexity" evidence="1">
    <location>
        <begin position="876"/>
        <end position="886"/>
    </location>
</feature>
<feature type="compositionally biased region" description="Polar residues" evidence="1">
    <location>
        <begin position="1"/>
        <end position="14"/>
    </location>
</feature>
<feature type="compositionally biased region" description="Basic and acidic residues" evidence="1">
    <location>
        <begin position="889"/>
        <end position="912"/>
    </location>
</feature>
<feature type="compositionally biased region" description="Basic residues" evidence="1">
    <location>
        <begin position="1046"/>
        <end position="1055"/>
    </location>
</feature>
<sequence>MLDPETTSLAQTQAPRDALAASPAGLAADRDLSPPLSQLPPPPLVLLEGAGDPAAAPFVVIEESIAQPVSAANTAGLQAAPEDAGPWREWRGEAPGEGSGPREGGRGDKGNFEQRADEPRTRQRLGRLVLETAESEAVLKNASEKPLGDGEGRAPGENAEHEGKSEKDALQRQKEGENEGVKFAQRGELRGEEAGQTARLGRPAEKGEHSERGAERESSAREADARAEGRTPRDGEKEPPAEVSQASSAVQASGGSRASSSGLASLSSFSASFASSLSSASCASASSSAAPARVSGFAPLSSVPASSSTSSSSSPALSSLRVGPVATEQAPSFAAIRASLLRAVSVSPSELDPRVLRLLSLANALEEETPAEPQGPAGAEARDARCAGGTAKAEQEETRREACIALEEKERNGTPARKAGSAAEGEKAGGRVQSLEHAPAQLPSSLGDPSSIPGSGATRESLSFLPSAALAVAAPESSSSASAFFFSPLYPHSSACPPSSSAPESAFSSLLLASSPPPVSAFFASLLQAEQEKRRQRAQQRQEKRERRFLQELLRGFGGRTSDLDIPIPLCLFPPPARRTSHLSAIQMWQELRSQASPYATRAESNSRASRAGEKRNSAAGEASRDAHHPAGHCASPLFPQPLPLLSSSTSRARGDAGVLRRGGEMSFSPSSSAPSSSPLFAAAAEHRGGAGKAAASPFFPATGGGGRDAASARQKAGGAEGAGSPSARGPSGFPSATARGDADDARGRDAAAVAEGRKEIEEVSLSLIRRSPDILLLPIQQQELALQQQLHQLMLCRHLWAEKMDRSLFPPPLISEEGRTAKIIDAPPMSAAGAAGADAAGTVKAVRDREKVDDASSPATGEDRAGKGDRHANKRGAAATAASGGRKAGGDEKKKGRGEREREEADERGKPGGDSGDDAFPAQLTPSELMKEIFGLQKLPGSKAYRKLKDPRSGPPSWGTQVWFSLGRRAELEFLLRRHFHPEICRKAAAASPAKCRGPAEAWAVGGGSPAASKARASPSPPSPFSKKPKSPSASSSVSSDSRKPLTRKSRANAKPREEGEEADDDDEREDEEPQGDEAGDASAASAGAATGGGEAAETARSPGGAEKKDDDEDCVLHPLLLLRIANCEWRILRDCVPDVVEVFKQQVRCFKLKRNPYVTTLQQQVDYKLAVMSSLRSPFYRVSSPFAEHAIRLILRHRTGSVTPLSLSLCLDGEGDAAKEARRECDAAKEAQREGDAAKEAQRERGRDDERGGDRLGSLALRSDGDDRAAREEEEELRRRQELLPAFLAVKREGLDALGRLRKKEDSARDEMHHSALRLKILLPTAGGLPLASSTPGGASTLPPALGGYAPGLSRESPLRHPLAPLLADHREAQQEALPSPFPVTAGAGQEEGDGVAQLSPDCARLLHVAEQGEGNVSAAIVEMQEDEEFLAFLALFPSPAHAVRFFLTRLAGEPTPGEKAATLRGADGASGSDDAEDAAGRSVEAALTHPWATWLRCFLPSTRGARPEPIPRPLVASTSLSSGFPARGHLSPSSPLSCVLPRSAFAHFGTVKDFPRFVCGGVDRLRCTRRRRFRVEVRKGAGCLATSFSFSFSFSPSSSLSVASAAPSRCLSPLKRREREREEEARPRSEGEGRAETDGGGGGASAGDQARSPDEPRKMEGTSERDERLESEGRPLPPAVAEASSAGAAAAQSSSKKKKSKKGKKDGRKEDRREEEDGAGNSKNDKDTALEDEWGAWSLERVGVGGKYYRMIEVEEIPDEELAQAVFPPFLASFFEGETQAEAGAAAGAEGRKEETEDGKKASGADCGKLDGAADGGSESEKQKDYLRTEALLRLFEYRQSVPEKLEPGLAVHFASSLIPGSHVAWWEGVIVSVKEHETTSSLLGSPSLPVSSPFAAASKAPPASPASPTSDKRKKGARAASSLAVKEEGEQDAAEQRADGKRRDKRGKTRGAGGGEDEREDLRDKDDEEDEEKGSWVEIAYQVGPATVKRAFTSFRLFMPQNVPLAEPAEGCWRLRPRAPLFSAPPPSLAHFLRLLRRQEREAEAPLELAAAQSPPSSSPSSSSPCAASPATSPSADLERALVEESAGEGGEVRHRYRVSLLARDVWPGAVVCVRMEENPHELHDALVLNVLTSPCCCGASAERLGLGSGSDGEDDALSQGDLDEEDARESQAALDGAAGDPRSPDGGEKARGGEMRKGEAGRGGGDARASPPPRARGRGLRRCACSWTLGSAAEAGRGPSTEALQIKPSAHPPPSTLSTPAPPRGEPAPPPVSQLRCALEGRRQFAPEGAGAAARVTAVKLLYFADAAVEWISVDVLRYRLCYDIHPQDASVPLALLRAHWVWVVPRFVAPLPPKLHHLQELLAALTNAPASLAAFPAGAAEALLGSQLEAGTAQSVRDDGLGGLTSSALIHTVFSRYLRVAPGTPSCAKSTLWYVPVDLQLHPACLPPFIHVAASAFPSNLKKPRERRARQDEGAHAPAAVGGGGGGDAPKSAEEAERQSREKRRSEELDEDESEEATAKGAAAKKRKKKGEDDKEQRDEDKELAPTTEDGKHLDAPNAEEHAASQDPLKTDSSAACASPVPELSSCRSSSSSSFSSSSSPTSSGSGSGSGSAASSSSRSSSGSGSSKRRSSASVSEDDKSAIFFAPTICKFLQPDLDPRALLLQNLWSYRFPSMPYFPPHTAPAVGAMLASAQTSSSSVCPRHTFLGRAPLFSPLFAGGDRAGDAGAQGPVAREDQQGRTKRERENYDVETGEARELATTVGTETQETEGRQTLPRSEGDANENEALASAVPGNDAVWTAAEAQGTRDSAIGSGGSGEAPGLATTAVGGSLEPKGRDPAQTAAGGEEANEKSGACACVDGSSSLRQEGKLEGEDEAASGTNGKRQRDRSAPDAPRGVAGSPDEECSSDSAPGPRDEARSSSKHGGGGGALPRFCEEAVVGRAVGRGSERLKKEEKGGDPAAGASVKPGLATPGSGPDGLEAQALSAREEDKKNRKRRRTADGDGEAGGAASEGRLGVEEEEKEEETSIAATHANGARPNTRKRVSTRRPSLAPQPAEGEETLASAKAEPDGDRDERRRRQDKEDIDSSALGDEDRKGFAEREKKGELGRRLAKRKPAPASFAAATSALSSVVSVPSSSSPEGEDAWVGEKMDRETAEREEEFPSAAASAALKQRRGGKRMRRGGSVEGERESKEEVKDGERESKAAKTAQRDSSGRVVEGAALASDAAPLAAVLLTRNEEASLFATSSRFSEVIEIESVSTPEPVSRPALDAYDTLAFSKEGESDISQSAIPSLPSSSPAASVAFSGAEEGAGSQVPAQRREGPSEGRASDASVSLSPPAPGGGARQTRSQHRSADSSGRSRDVLAPLSSPASSPLSSLSCAFAPAPSGLRGAEGERGEERTCEHLGAAAAPAAPLAGGRARRAERDRGRDDEDGRDEDTRRLSDKMHAPLEWHQLTWTTEDEVEEERKRDTKKESRGSRKRHVKASGASAARSPLAAMDTSSSFAAASALREAHADSAAEGGDSEQN</sequence>
<feature type="compositionally biased region" description="Acidic residues" evidence="1">
    <location>
        <begin position="2156"/>
        <end position="2172"/>
    </location>
</feature>
<dbReference type="GeneID" id="40310411"/>
<name>A0A2A9MHU5_BESBE</name>
<evidence type="ECO:0000313" key="3">
    <source>
        <dbReference type="Proteomes" id="UP000224006"/>
    </source>
</evidence>
<feature type="region of interest" description="Disordered" evidence="1">
    <location>
        <begin position="941"/>
        <end position="962"/>
    </location>
</feature>
<feature type="region of interest" description="Disordered" evidence="1">
    <location>
        <begin position="1608"/>
        <end position="1740"/>
    </location>
</feature>
<feature type="compositionally biased region" description="Basic and acidic residues" evidence="1">
    <location>
        <begin position="3400"/>
        <end position="3411"/>
    </location>
</feature>
<feature type="compositionally biased region" description="Basic and acidic residues" evidence="1">
    <location>
        <begin position="202"/>
        <end position="240"/>
    </location>
</feature>
<feature type="compositionally biased region" description="Basic and acidic residues" evidence="1">
    <location>
        <begin position="1618"/>
        <end position="1640"/>
    </location>
</feature>
<evidence type="ECO:0000256" key="1">
    <source>
        <dbReference type="SAM" id="MobiDB-lite"/>
    </source>
</evidence>
<feature type="compositionally biased region" description="Basic and acidic residues" evidence="1">
    <location>
        <begin position="3360"/>
        <end position="3370"/>
    </location>
</feature>
<feature type="region of interest" description="Disordered" evidence="1">
    <location>
        <begin position="1896"/>
        <end position="1980"/>
    </location>
</feature>
<comment type="caution">
    <text evidence="2">The sequence shown here is derived from an EMBL/GenBank/DDBJ whole genome shotgun (WGS) entry which is preliminary data.</text>
</comment>
<evidence type="ECO:0000313" key="2">
    <source>
        <dbReference type="EMBL" id="PFH35831.1"/>
    </source>
</evidence>
<feature type="compositionally biased region" description="Basic and acidic residues" evidence="1">
    <location>
        <begin position="85"/>
        <end position="94"/>
    </location>
</feature>
<feature type="compositionally biased region" description="Basic residues" evidence="1">
    <location>
        <begin position="1698"/>
        <end position="1709"/>
    </location>
</feature>
<feature type="compositionally biased region" description="Basic and acidic residues" evidence="1">
    <location>
        <begin position="3099"/>
        <end position="3116"/>
    </location>
</feature>
<feature type="compositionally biased region" description="Basic and acidic residues" evidence="1">
    <location>
        <begin position="3074"/>
        <end position="3089"/>
    </location>
</feature>
<reference evidence="2 3" key="1">
    <citation type="submission" date="2017-09" db="EMBL/GenBank/DDBJ databases">
        <title>Genome sequencing of Besnoitia besnoiti strain Bb-Ger1.</title>
        <authorList>
            <person name="Schares G."/>
            <person name="Venepally P."/>
            <person name="Lorenzi H.A."/>
        </authorList>
    </citation>
    <scope>NUCLEOTIDE SEQUENCE [LARGE SCALE GENOMIC DNA]</scope>
    <source>
        <strain evidence="2 3">Bb-Ger1</strain>
    </source>
</reference>
<feature type="region of interest" description="Disordered" evidence="1">
    <location>
        <begin position="1785"/>
        <end position="1826"/>
    </location>
</feature>
<feature type="region of interest" description="Disordered" evidence="1">
    <location>
        <begin position="1458"/>
        <end position="1484"/>
    </location>
</feature>
<feature type="compositionally biased region" description="Low complexity" evidence="1">
    <location>
        <begin position="3124"/>
        <end position="3147"/>
    </location>
</feature>
<feature type="compositionally biased region" description="Basic and acidic residues" evidence="1">
    <location>
        <begin position="611"/>
        <end position="629"/>
    </location>
</feature>
<feature type="region of interest" description="Disordered" evidence="1">
    <location>
        <begin position="2238"/>
        <end position="2278"/>
    </location>
</feature>
<feature type="compositionally biased region" description="Low complexity" evidence="1">
    <location>
        <begin position="723"/>
        <end position="740"/>
    </location>
</feature>
<feature type="compositionally biased region" description="Acidic residues" evidence="1">
    <location>
        <begin position="1060"/>
        <end position="1081"/>
    </location>
</feature>
<feature type="region of interest" description="Disordered" evidence="1">
    <location>
        <begin position="988"/>
        <end position="1112"/>
    </location>
</feature>
<feature type="compositionally biased region" description="Basic and acidic residues" evidence="1">
    <location>
        <begin position="862"/>
        <end position="872"/>
    </location>
</feature>
<feature type="compositionally biased region" description="Polar residues" evidence="1">
    <location>
        <begin position="595"/>
        <end position="609"/>
    </location>
</feature>
<feature type="compositionally biased region" description="Low complexity" evidence="1">
    <location>
        <begin position="2050"/>
        <end position="2080"/>
    </location>
</feature>
<organism evidence="2 3">
    <name type="scientific">Besnoitia besnoiti</name>
    <name type="common">Apicomplexan protozoan</name>
    <dbReference type="NCBI Taxonomy" id="94643"/>
    <lineage>
        <taxon>Eukaryota</taxon>
        <taxon>Sar</taxon>
        <taxon>Alveolata</taxon>
        <taxon>Apicomplexa</taxon>
        <taxon>Conoidasida</taxon>
        <taxon>Coccidia</taxon>
        <taxon>Eucoccidiorida</taxon>
        <taxon>Eimeriorina</taxon>
        <taxon>Sarcocystidae</taxon>
        <taxon>Besnoitia</taxon>
    </lineage>
</organism>
<feature type="region of interest" description="Disordered" evidence="1">
    <location>
        <begin position="72"/>
        <end position="263"/>
    </location>
</feature>
<protein>
    <submittedName>
        <fullName evidence="2">Uncharacterized protein</fullName>
    </submittedName>
</protein>
<keyword evidence="3" id="KW-1185">Reference proteome</keyword>
<feature type="compositionally biased region" description="Low complexity" evidence="1">
    <location>
        <begin position="2591"/>
        <end position="2632"/>
    </location>
</feature>
<feature type="compositionally biased region" description="Basic and acidic residues" evidence="1">
    <location>
        <begin position="3473"/>
        <end position="3485"/>
    </location>
</feature>
<gene>
    <name evidence="2" type="ORF">BESB_054820</name>
</gene>
<feature type="compositionally biased region" description="Low complexity" evidence="1">
    <location>
        <begin position="244"/>
        <end position="263"/>
    </location>
</feature>
<feature type="compositionally biased region" description="Low complexity" evidence="1">
    <location>
        <begin position="1684"/>
        <end position="1697"/>
    </location>
</feature>
<feature type="compositionally biased region" description="Basic and acidic residues" evidence="1">
    <location>
        <begin position="2739"/>
        <end position="2763"/>
    </location>
</feature>
<feature type="compositionally biased region" description="Low complexity" evidence="1">
    <location>
        <begin position="3294"/>
        <end position="3315"/>
    </location>
</feature>
<feature type="compositionally biased region" description="Low complexity" evidence="1">
    <location>
        <begin position="667"/>
        <end position="679"/>
    </location>
</feature>
<feature type="compositionally biased region" description="Pro residues" evidence="1">
    <location>
        <begin position="2255"/>
        <end position="2277"/>
    </location>
</feature>
<feature type="compositionally biased region" description="Basic and acidic residues" evidence="1">
    <location>
        <begin position="2536"/>
        <end position="2570"/>
    </location>
</feature>
<feature type="region of interest" description="Disordered" evidence="1">
    <location>
        <begin position="1336"/>
        <end position="1356"/>
    </location>
</feature>
<feature type="compositionally biased region" description="Basic and acidic residues" evidence="1">
    <location>
        <begin position="1265"/>
        <end position="1280"/>
    </location>
</feature>
<feature type="region of interest" description="Disordered" evidence="1">
    <location>
        <begin position="2814"/>
        <end position="3225"/>
    </location>
</feature>
<dbReference type="OrthoDB" id="332965at2759"/>
<feature type="compositionally biased region" description="Basic and acidic residues" evidence="1">
    <location>
        <begin position="3154"/>
        <end position="3163"/>
    </location>
</feature>
<feature type="compositionally biased region" description="Basic residues" evidence="1">
    <location>
        <begin position="3179"/>
        <end position="3189"/>
    </location>
</feature>
<feature type="compositionally biased region" description="Basic and acidic residues" evidence="1">
    <location>
        <begin position="3326"/>
        <end position="3336"/>
    </location>
</feature>
<feature type="compositionally biased region" description="Basic and acidic residues" evidence="1">
    <location>
        <begin position="3429"/>
        <end position="3458"/>
    </location>
</feature>
<feature type="compositionally biased region" description="Basic and acidic residues" evidence="1">
    <location>
        <begin position="846"/>
        <end position="855"/>
    </location>
</feature>
<feature type="compositionally biased region" description="Basic and acidic residues" evidence="1">
    <location>
        <begin position="2187"/>
        <end position="2205"/>
    </location>
</feature>
<feature type="region of interest" description="Disordered" evidence="1">
    <location>
        <begin position="1"/>
        <end position="50"/>
    </location>
</feature>
<feature type="compositionally biased region" description="Low complexity" evidence="1">
    <location>
        <begin position="3372"/>
        <end position="3398"/>
    </location>
</feature>
<feature type="compositionally biased region" description="Low complexity" evidence="1">
    <location>
        <begin position="18"/>
        <end position="27"/>
    </location>
</feature>
<feature type="region of interest" description="Disordered" evidence="1">
    <location>
        <begin position="1228"/>
        <end position="1280"/>
    </location>
</feature>
<feature type="compositionally biased region" description="Basic and acidic residues" evidence="1">
    <location>
        <begin position="393"/>
        <end position="412"/>
    </location>
</feature>
<feature type="compositionally biased region" description="Low complexity" evidence="1">
    <location>
        <begin position="293"/>
        <end position="320"/>
    </location>
</feature>
<feature type="compositionally biased region" description="Basic and acidic residues" evidence="1">
    <location>
        <begin position="2953"/>
        <end position="2964"/>
    </location>
</feature>
<feature type="region of interest" description="Disordered" evidence="1">
    <location>
        <begin position="367"/>
        <end position="459"/>
    </location>
</feature>
<feature type="compositionally biased region" description="Basic and acidic residues" evidence="1">
    <location>
        <begin position="3194"/>
        <end position="3221"/>
    </location>
</feature>
<feature type="compositionally biased region" description="Basic and acidic residues" evidence="1">
    <location>
        <begin position="1228"/>
        <end position="1256"/>
    </location>
</feature>
<feature type="compositionally biased region" description="Basic and acidic residues" evidence="1">
    <location>
        <begin position="142"/>
        <end position="193"/>
    </location>
</feature>
<feature type="compositionally biased region" description="Basic and acidic residues" evidence="1">
    <location>
        <begin position="1654"/>
        <end position="1676"/>
    </location>
</feature>
<dbReference type="EMBL" id="NWUJ01000004">
    <property type="protein sequence ID" value="PFH35831.1"/>
    <property type="molecule type" value="Genomic_DNA"/>
</dbReference>
<feature type="region of interest" description="Disordered" evidence="1">
    <location>
        <begin position="692"/>
        <end position="757"/>
    </location>
</feature>
<dbReference type="VEuPathDB" id="ToxoDB:BESB_054820"/>
<feature type="region of interest" description="Disordered" evidence="1">
    <location>
        <begin position="2727"/>
        <end position="2788"/>
    </location>
</feature>
<feature type="compositionally biased region" description="Low complexity" evidence="1">
    <location>
        <begin position="1032"/>
        <end position="1041"/>
    </location>
</feature>
<feature type="compositionally biased region" description="Low complexity" evidence="1">
    <location>
        <begin position="1896"/>
        <end position="1913"/>
    </location>
</feature>
<dbReference type="Proteomes" id="UP000224006">
    <property type="component" value="Chromosome IV"/>
</dbReference>
<feature type="compositionally biased region" description="Low complexity" evidence="1">
    <location>
        <begin position="3413"/>
        <end position="3426"/>
    </location>
</feature>
<feature type="compositionally biased region" description="Basic and acidic residues" evidence="1">
    <location>
        <begin position="741"/>
        <end position="757"/>
    </location>
</feature>
<feature type="region of interest" description="Disordered" evidence="1">
    <location>
        <begin position="3288"/>
        <end position="3535"/>
    </location>
</feature>